<evidence type="ECO:0000256" key="4">
    <source>
        <dbReference type="ARBA" id="ARBA00022670"/>
    </source>
</evidence>
<dbReference type="eggNOG" id="KOG2650">
    <property type="taxonomic scope" value="Eukaryota"/>
</dbReference>
<dbReference type="VEuPathDB" id="AmoebaDB:NAEGRDRAFT_62306"/>
<comment type="cofactor">
    <cofactor evidence="1">
        <name>Zn(2+)</name>
        <dbReference type="ChEBI" id="CHEBI:29105"/>
    </cofactor>
</comment>
<dbReference type="SMART" id="SM00631">
    <property type="entry name" value="Zn_pept"/>
    <property type="match status" value="1"/>
</dbReference>
<dbReference type="PANTHER" id="PTHR11705">
    <property type="entry name" value="PROTEASE FAMILY M14 CARBOXYPEPTIDASE A,B"/>
    <property type="match status" value="1"/>
</dbReference>
<keyword evidence="5" id="KW-0479">Metal-binding</keyword>
<dbReference type="Gene3D" id="2.60.40.1120">
    <property type="entry name" value="Carboxypeptidase-like, regulatory domain"/>
    <property type="match status" value="1"/>
</dbReference>
<dbReference type="AlphaFoldDB" id="D2V0I4"/>
<keyword evidence="7" id="KW-0378">Hydrolase</keyword>
<accession>D2V0I4</accession>
<dbReference type="OMA" id="ETHIMTE"/>
<dbReference type="SUPFAM" id="SSF49464">
    <property type="entry name" value="Carboxypeptidase regulatory domain-like"/>
    <property type="match status" value="1"/>
</dbReference>
<dbReference type="Pfam" id="PF13620">
    <property type="entry name" value="CarboxypepD_reg"/>
    <property type="match status" value="1"/>
</dbReference>
<evidence type="ECO:0000256" key="7">
    <source>
        <dbReference type="ARBA" id="ARBA00022801"/>
    </source>
</evidence>
<dbReference type="OrthoDB" id="3626597at2759"/>
<sequence length="511" mass="57840">MFLFIACTVDRVYCDDKIPVSVGSSNNFQYIVQISLTGLFSEQELSGVGDRFMKCGFNVISATRTNVYLYIGDEELKQLLAYYKDNCKVVYSNSRSMSESVLSDNQQGEDGDEADIMQKSTITLAKMDPELKRDVLKVYSGFDRVPEGYPNLNQVNNYLSGLEKRYPGKVKKIQITTKPTFENRHIFGVKISKNVEKNRDVPNILVVSAHHSREINTVITNIAMIEKLLSDPNWEDLLEFNQFYFIPVVNVDGYEYVFTTNNFWRKNRNVAGVVNGTTVFGIDLNRNYDLGFNSCAGNGSPNMDTYKGKNAFSEIETSAIRDFTKRIGGVAKVLDFHSSGRQVLTGYTCTNNAQQDYIKSLGQELATKVGYALRVPSSDGEHQEHQIKEYTSYSFLVEIMHSHQPPLNETVSEAVQLVSLFEHFAYKPIPLRGHIYDEKSGKPIENALIEVSGIVWKAGESRKTNYFGSYYLFLALNKTYELTITAKGYSPLKASVSLTKESTTKDFRLRR</sequence>
<dbReference type="STRING" id="5762.D2V0I4"/>
<dbReference type="GO" id="GO:0004181">
    <property type="term" value="F:metallocarboxypeptidase activity"/>
    <property type="evidence" value="ECO:0007669"/>
    <property type="project" value="InterPro"/>
</dbReference>
<keyword evidence="6" id="KW-0732">Signal</keyword>
<keyword evidence="4" id="KW-0645">Protease</keyword>
<dbReference type="InParanoid" id="D2V0I4"/>
<evidence type="ECO:0000256" key="10">
    <source>
        <dbReference type="PROSITE-ProRule" id="PRU01379"/>
    </source>
</evidence>
<keyword evidence="13" id="KW-1185">Reference proteome</keyword>
<protein>
    <submittedName>
        <fullName evidence="12">Predicted protein</fullName>
    </submittedName>
</protein>
<name>D2V0I4_NAEGR</name>
<dbReference type="FunCoup" id="D2V0I4">
    <property type="interactions" value="4"/>
</dbReference>
<evidence type="ECO:0000256" key="1">
    <source>
        <dbReference type="ARBA" id="ARBA00001947"/>
    </source>
</evidence>
<dbReference type="Pfam" id="PF00246">
    <property type="entry name" value="Peptidase_M14"/>
    <property type="match status" value="1"/>
</dbReference>
<gene>
    <name evidence="12" type="ORF">NAEGRDRAFT_62306</name>
</gene>
<dbReference type="PROSITE" id="PS52035">
    <property type="entry name" value="PEPTIDASE_M14"/>
    <property type="match status" value="1"/>
</dbReference>
<evidence type="ECO:0000259" key="11">
    <source>
        <dbReference type="PROSITE" id="PS52035"/>
    </source>
</evidence>
<dbReference type="GO" id="GO:0006508">
    <property type="term" value="P:proteolysis"/>
    <property type="evidence" value="ECO:0007669"/>
    <property type="project" value="UniProtKB-KW"/>
</dbReference>
<comment type="similarity">
    <text evidence="2 10">Belongs to the peptidase M14 family.</text>
</comment>
<keyword evidence="8" id="KW-0862">Zinc</keyword>
<dbReference type="KEGG" id="ngr:NAEGRDRAFT_62306"/>
<evidence type="ECO:0000313" key="12">
    <source>
        <dbReference type="EMBL" id="EFC49727.1"/>
    </source>
</evidence>
<dbReference type="GeneID" id="8852674"/>
<evidence type="ECO:0000256" key="3">
    <source>
        <dbReference type="ARBA" id="ARBA00022645"/>
    </source>
</evidence>
<evidence type="ECO:0000256" key="5">
    <source>
        <dbReference type="ARBA" id="ARBA00022723"/>
    </source>
</evidence>
<keyword evidence="9" id="KW-0482">Metalloprotease</keyword>
<evidence type="ECO:0000313" key="13">
    <source>
        <dbReference type="Proteomes" id="UP000006671"/>
    </source>
</evidence>
<dbReference type="GO" id="GO:0008270">
    <property type="term" value="F:zinc ion binding"/>
    <property type="evidence" value="ECO:0007669"/>
    <property type="project" value="InterPro"/>
</dbReference>
<feature type="active site" description="Proton donor/acceptor" evidence="10">
    <location>
        <position position="398"/>
    </location>
</feature>
<dbReference type="InterPro" id="IPR008969">
    <property type="entry name" value="CarboxyPept-like_regulatory"/>
</dbReference>
<feature type="domain" description="Peptidase M14" evidence="11">
    <location>
        <begin position="148"/>
        <end position="422"/>
    </location>
</feature>
<dbReference type="PANTHER" id="PTHR11705:SF143">
    <property type="entry name" value="SLL0236 PROTEIN"/>
    <property type="match status" value="1"/>
</dbReference>
<dbReference type="Gene3D" id="3.40.630.10">
    <property type="entry name" value="Zn peptidases"/>
    <property type="match status" value="1"/>
</dbReference>
<evidence type="ECO:0000256" key="2">
    <source>
        <dbReference type="ARBA" id="ARBA00005988"/>
    </source>
</evidence>
<organism evidence="13">
    <name type="scientific">Naegleria gruberi</name>
    <name type="common">Amoeba</name>
    <dbReference type="NCBI Taxonomy" id="5762"/>
    <lineage>
        <taxon>Eukaryota</taxon>
        <taxon>Discoba</taxon>
        <taxon>Heterolobosea</taxon>
        <taxon>Tetramitia</taxon>
        <taxon>Eutetramitia</taxon>
        <taxon>Vahlkampfiidae</taxon>
        <taxon>Naegleria</taxon>
    </lineage>
</organism>
<evidence type="ECO:0000256" key="9">
    <source>
        <dbReference type="ARBA" id="ARBA00023049"/>
    </source>
</evidence>
<reference evidence="12 13" key="1">
    <citation type="journal article" date="2010" name="Cell">
        <title>The genome of Naegleria gruberi illuminates early eukaryotic versatility.</title>
        <authorList>
            <person name="Fritz-Laylin L.K."/>
            <person name="Prochnik S.E."/>
            <person name="Ginger M.L."/>
            <person name="Dacks J.B."/>
            <person name="Carpenter M.L."/>
            <person name="Field M.C."/>
            <person name="Kuo A."/>
            <person name="Paredez A."/>
            <person name="Chapman J."/>
            <person name="Pham J."/>
            <person name="Shu S."/>
            <person name="Neupane R."/>
            <person name="Cipriano M."/>
            <person name="Mancuso J."/>
            <person name="Tu H."/>
            <person name="Salamov A."/>
            <person name="Lindquist E."/>
            <person name="Shapiro H."/>
            <person name="Lucas S."/>
            <person name="Grigoriev I.V."/>
            <person name="Cande W.Z."/>
            <person name="Fulton C."/>
            <person name="Rokhsar D.S."/>
            <person name="Dawson S.C."/>
        </authorList>
    </citation>
    <scope>NUCLEOTIDE SEQUENCE [LARGE SCALE GENOMIC DNA]</scope>
    <source>
        <strain evidence="12 13">NEG-M</strain>
    </source>
</reference>
<dbReference type="SUPFAM" id="SSF53187">
    <property type="entry name" value="Zn-dependent exopeptidases"/>
    <property type="match status" value="1"/>
</dbReference>
<evidence type="ECO:0000256" key="8">
    <source>
        <dbReference type="ARBA" id="ARBA00022833"/>
    </source>
</evidence>
<dbReference type="EMBL" id="GG738847">
    <property type="protein sequence ID" value="EFC49727.1"/>
    <property type="molecule type" value="Genomic_DNA"/>
</dbReference>
<dbReference type="GO" id="GO:0005615">
    <property type="term" value="C:extracellular space"/>
    <property type="evidence" value="ECO:0007669"/>
    <property type="project" value="TreeGrafter"/>
</dbReference>
<dbReference type="FunFam" id="3.40.630.10:FF:000084">
    <property type="entry name" value="Carboxypeptidase B2"/>
    <property type="match status" value="1"/>
</dbReference>
<dbReference type="InterPro" id="IPR000834">
    <property type="entry name" value="Peptidase_M14"/>
</dbReference>
<proteinExistence type="inferred from homology"/>
<evidence type="ECO:0000256" key="6">
    <source>
        <dbReference type="ARBA" id="ARBA00022729"/>
    </source>
</evidence>
<dbReference type="RefSeq" id="XP_002682471.1">
    <property type="nucleotide sequence ID" value="XM_002682425.1"/>
</dbReference>
<dbReference type="Proteomes" id="UP000006671">
    <property type="component" value="Unassembled WGS sequence"/>
</dbReference>
<keyword evidence="3" id="KW-0121">Carboxypeptidase</keyword>